<keyword evidence="3" id="KW-1185">Reference proteome</keyword>
<gene>
    <name evidence="2" type="ordered locus">Metig_1215</name>
</gene>
<evidence type="ECO:0000313" key="3">
    <source>
        <dbReference type="Proteomes" id="UP000009227"/>
    </source>
</evidence>
<dbReference type="GO" id="GO:0016887">
    <property type="term" value="F:ATP hydrolysis activity"/>
    <property type="evidence" value="ECO:0007669"/>
    <property type="project" value="InterPro"/>
</dbReference>
<name>F6BE76_METIK</name>
<proteinExistence type="predicted"/>
<dbReference type="Proteomes" id="UP000009227">
    <property type="component" value="Chromosome"/>
</dbReference>
<dbReference type="PANTHER" id="PTHR43581">
    <property type="entry name" value="ATP/GTP PHOSPHATASE"/>
    <property type="match status" value="1"/>
</dbReference>
<dbReference type="AlphaFoldDB" id="F6BE76"/>
<dbReference type="InterPro" id="IPR027417">
    <property type="entry name" value="P-loop_NTPase"/>
</dbReference>
<dbReference type="GO" id="GO:0005524">
    <property type="term" value="F:ATP binding"/>
    <property type="evidence" value="ECO:0007669"/>
    <property type="project" value="InterPro"/>
</dbReference>
<dbReference type="EMBL" id="CP002737">
    <property type="protein sequence ID" value="AEF96753.1"/>
    <property type="molecule type" value="Genomic_DNA"/>
</dbReference>
<dbReference type="PANTHER" id="PTHR43581:SF4">
    <property type="entry name" value="ATP_GTP PHOSPHATASE"/>
    <property type="match status" value="1"/>
</dbReference>
<dbReference type="OrthoDB" id="25344at2157"/>
<dbReference type="STRING" id="880724.Metig_1215"/>
<evidence type="ECO:0000259" key="1">
    <source>
        <dbReference type="Pfam" id="PF13304"/>
    </source>
</evidence>
<dbReference type="GeneID" id="10644075"/>
<dbReference type="InterPro" id="IPR051396">
    <property type="entry name" value="Bact_Antivir_Def_Nuclease"/>
</dbReference>
<organism evidence="3">
    <name type="scientific">Methanotorris igneus (strain DSM 5666 / JCM 11834 / Kol 5)</name>
    <dbReference type="NCBI Taxonomy" id="880724"/>
    <lineage>
        <taxon>Archaea</taxon>
        <taxon>Methanobacteriati</taxon>
        <taxon>Methanobacteriota</taxon>
        <taxon>Methanomada group</taxon>
        <taxon>Methanococci</taxon>
        <taxon>Methanococcales</taxon>
        <taxon>Methanocaldococcaceae</taxon>
        <taxon>Methanotorris</taxon>
    </lineage>
</organism>
<dbReference type="PIRSF" id="PIRSF029347">
    <property type="entry name" value="RecF"/>
    <property type="match status" value="1"/>
</dbReference>
<protein>
    <recommendedName>
        <fullName evidence="1">ATPase AAA-type core domain-containing protein</fullName>
    </recommendedName>
</protein>
<dbReference type="InterPro" id="IPR014555">
    <property type="entry name" value="RecF-like"/>
</dbReference>
<dbReference type="InterPro" id="IPR003959">
    <property type="entry name" value="ATPase_AAA_core"/>
</dbReference>
<accession>F6BE76</accession>
<dbReference type="SUPFAM" id="SSF52540">
    <property type="entry name" value="P-loop containing nucleoside triphosphate hydrolases"/>
    <property type="match status" value="1"/>
</dbReference>
<dbReference type="HOGENOM" id="CLU_063816_1_1_2"/>
<dbReference type="RefSeq" id="WP_013799352.1">
    <property type="nucleotide sequence ID" value="NC_015562.1"/>
</dbReference>
<feature type="domain" description="ATPase AAA-type core" evidence="1">
    <location>
        <begin position="26"/>
        <end position="331"/>
    </location>
</feature>
<dbReference type="Gene3D" id="3.40.50.300">
    <property type="entry name" value="P-loop containing nucleotide triphosphate hydrolases"/>
    <property type="match status" value="1"/>
</dbReference>
<dbReference type="Pfam" id="PF13304">
    <property type="entry name" value="AAA_21"/>
    <property type="match status" value="1"/>
</dbReference>
<sequence>MEKLKWIKIENFRAFKKAEISDFGDINVFIGKNNTGKSTLLESIYLNLAQNNKDLLGIYPFRAIFSRRGISGIGRVRYSEIDDSEDVITSIVYYLFHSINIDKEELNKLMSSINSNLNEFELNAYFGEFPEDILKIFFREYVGYYSGDRDDIQPQIIISDGNNDILFSVVEKLPRNEIIYRIHSKSFLRFHIKRQNVLMVDEYIMRLRTLHSSPMFSFIKRIERYSKIDKEHLSKFLSDQLNTEIVDIIPKIFDIFLLLKDNKQMPVSLLGDGTKMALSYYYALSLEDTYVLLEEPENHLHPKLMDKIIDLIINSSQKNQIFITTHNLEFLQKILEKSYEKNINLKVFAFENLVDGIPNIEVYECDEANAALNKIGVDLR</sequence>
<evidence type="ECO:0000313" key="2">
    <source>
        <dbReference type="EMBL" id="AEF96753.1"/>
    </source>
</evidence>
<reference evidence="2 3" key="1">
    <citation type="submission" date="2011-05" db="EMBL/GenBank/DDBJ databases">
        <title>Complete sequence of Methanotorris igneus Kol 5.</title>
        <authorList>
            <consortium name="US DOE Joint Genome Institute"/>
            <person name="Lucas S."/>
            <person name="Han J."/>
            <person name="Lapidus A."/>
            <person name="Cheng J.-F."/>
            <person name="Goodwin L."/>
            <person name="Pitluck S."/>
            <person name="Peters L."/>
            <person name="Mikhailova N."/>
            <person name="Chertkov O."/>
            <person name="Han C."/>
            <person name="Tapia R."/>
            <person name="Land M."/>
            <person name="Hauser L."/>
            <person name="Kyrpides N."/>
            <person name="Ivanova N."/>
            <person name="Pagani I."/>
            <person name="Sieprawska-Lupa M."/>
            <person name="Whitman W."/>
            <person name="Woyke T."/>
        </authorList>
    </citation>
    <scope>NUCLEOTIDE SEQUENCE [LARGE SCALE GENOMIC DNA]</scope>
    <source>
        <strain evidence="3">DSM 5666 / JCM 11834 / Kol 5</strain>
    </source>
</reference>
<dbReference type="KEGG" id="mig:Metig_1215"/>